<accession>A0A146KFV5</accession>
<reference evidence="2" key="1">
    <citation type="submission" date="2015-07" db="EMBL/GenBank/DDBJ databases">
        <title>Adaptation to a free-living lifestyle via gene acquisitions in the diplomonad Trepomonas sp. PC1.</title>
        <authorList>
            <person name="Xu F."/>
            <person name="Jerlstrom-Hultqvist J."/>
            <person name="Kolisko M."/>
            <person name="Simpson A.G.B."/>
            <person name="Roger A.J."/>
            <person name="Svard S.G."/>
            <person name="Andersson J.O."/>
        </authorList>
    </citation>
    <scope>NUCLEOTIDE SEQUENCE</scope>
    <source>
        <strain evidence="2">PC1</strain>
    </source>
</reference>
<dbReference type="InterPro" id="IPR037239">
    <property type="entry name" value="OSBP_sf"/>
</dbReference>
<feature type="non-terminal residue" evidence="2">
    <location>
        <position position="1"/>
    </location>
</feature>
<sequence>MNEDILKEIEKQEEPRDDGGFKLQDDKVTKAQRKIALQYLLDLGRNIFGGKLSHTSIKLNLDVCVDKSQLQVLSEHLLMPDLFKQIKMQKDKLNILLQFFFQVLVNSIADQHKPFNPMIGETFQSEFDGYQIYAEHIINHPPTSLYVIKDDQLEIAGCGSLDAQVFMNHVDVVRQGFNQIQVNGIKFGFTFPTFRTFGLFFGNRWGCFIGKSQLCFSNLSLSQIIEQPQCKDQFIVKFGGQFRDSVSGEVFGKQLSGRLGQVIWLDDVEIYHFSQKAPNFKAKQCKTFSDSRKRPDLISFQKQQIETANLQKVEKEEQQRQDRKLRS</sequence>
<gene>
    <name evidence="2" type="ORF">TPC1_13036</name>
</gene>
<protein>
    <submittedName>
        <fullName evidence="2">Oxysterol binding family protein</fullName>
    </submittedName>
</protein>
<organism evidence="2">
    <name type="scientific">Trepomonas sp. PC1</name>
    <dbReference type="NCBI Taxonomy" id="1076344"/>
    <lineage>
        <taxon>Eukaryota</taxon>
        <taxon>Metamonada</taxon>
        <taxon>Diplomonadida</taxon>
        <taxon>Hexamitidae</taxon>
        <taxon>Hexamitinae</taxon>
        <taxon>Trepomonas</taxon>
    </lineage>
</organism>
<evidence type="ECO:0000313" key="2">
    <source>
        <dbReference type="EMBL" id="JAP94346.1"/>
    </source>
</evidence>
<evidence type="ECO:0000256" key="1">
    <source>
        <dbReference type="SAM" id="MobiDB-lite"/>
    </source>
</evidence>
<dbReference type="InterPro" id="IPR000648">
    <property type="entry name" value="Oxysterol-bd"/>
</dbReference>
<dbReference type="GO" id="GO:0005829">
    <property type="term" value="C:cytosol"/>
    <property type="evidence" value="ECO:0007669"/>
    <property type="project" value="TreeGrafter"/>
</dbReference>
<dbReference type="PANTHER" id="PTHR10972:SF148">
    <property type="entry name" value="OXYSTEROL-BINDING PROTEIN 9"/>
    <property type="match status" value="1"/>
</dbReference>
<proteinExistence type="predicted"/>
<dbReference type="GO" id="GO:0016020">
    <property type="term" value="C:membrane"/>
    <property type="evidence" value="ECO:0007669"/>
    <property type="project" value="TreeGrafter"/>
</dbReference>
<dbReference type="GO" id="GO:0032934">
    <property type="term" value="F:sterol binding"/>
    <property type="evidence" value="ECO:0007669"/>
    <property type="project" value="TreeGrafter"/>
</dbReference>
<dbReference type="AlphaFoldDB" id="A0A146KFV5"/>
<dbReference type="PANTHER" id="PTHR10972">
    <property type="entry name" value="OXYSTEROL-BINDING PROTEIN-RELATED"/>
    <property type="match status" value="1"/>
</dbReference>
<dbReference type="EMBL" id="GDID01002260">
    <property type="protein sequence ID" value="JAP94346.1"/>
    <property type="molecule type" value="Transcribed_RNA"/>
</dbReference>
<name>A0A146KFV5_9EUKA</name>
<dbReference type="Pfam" id="PF01237">
    <property type="entry name" value="Oxysterol_BP"/>
    <property type="match status" value="1"/>
</dbReference>
<dbReference type="SUPFAM" id="SSF144000">
    <property type="entry name" value="Oxysterol-binding protein-like"/>
    <property type="match status" value="1"/>
</dbReference>
<feature type="region of interest" description="Disordered" evidence="1">
    <location>
        <begin position="1"/>
        <end position="22"/>
    </location>
</feature>
<dbReference type="Gene3D" id="2.40.160.120">
    <property type="match status" value="1"/>
</dbReference>